<dbReference type="Proteomes" id="UP000003009">
    <property type="component" value="Unassembled WGS sequence"/>
</dbReference>
<keyword evidence="3" id="KW-1185">Reference proteome</keyword>
<dbReference type="Pfam" id="PF16804">
    <property type="entry name" value="DUF5071"/>
    <property type="match status" value="1"/>
</dbReference>
<name>C4GK27_9NEIS</name>
<protein>
    <recommendedName>
        <fullName evidence="1">DUF5071 domain-containing protein</fullName>
    </recommendedName>
</protein>
<dbReference type="STRING" id="629741.GCWU000324_02401"/>
<proteinExistence type="predicted"/>
<dbReference type="RefSeq" id="WP_003797577.1">
    <property type="nucleotide sequence ID" value="NZ_GG665872.1"/>
</dbReference>
<dbReference type="HOGENOM" id="CLU_1822753_0_0_4"/>
<dbReference type="AlphaFoldDB" id="C4GK27"/>
<dbReference type="InterPro" id="IPR031837">
    <property type="entry name" value="DUF5071"/>
</dbReference>
<reference evidence="2" key="1">
    <citation type="submission" date="2009-04" db="EMBL/GenBank/DDBJ databases">
        <authorList>
            <person name="Weinstock G."/>
            <person name="Sodergren E."/>
            <person name="Clifton S."/>
            <person name="Fulton L."/>
            <person name="Fulton B."/>
            <person name="Courtney L."/>
            <person name="Fronick C."/>
            <person name="Harrison M."/>
            <person name="Strong C."/>
            <person name="Farmer C."/>
            <person name="Delahaunty K."/>
            <person name="Markovic C."/>
            <person name="Hall O."/>
            <person name="Minx P."/>
            <person name="Tomlinson C."/>
            <person name="Mitreva M."/>
            <person name="Nelson J."/>
            <person name="Hou S."/>
            <person name="Wollam A."/>
            <person name="Pepin K.H."/>
            <person name="Johnson M."/>
            <person name="Bhonagiri V."/>
            <person name="Nash W.E."/>
            <person name="Warren W."/>
            <person name="Chinwalla A."/>
            <person name="Mardis E.R."/>
            <person name="Wilson R.K."/>
        </authorList>
    </citation>
    <scope>NUCLEOTIDE SEQUENCE [LARGE SCALE GENOMIC DNA]</scope>
    <source>
        <strain evidence="2">ATCC 51147</strain>
    </source>
</reference>
<evidence type="ECO:0000259" key="1">
    <source>
        <dbReference type="Pfam" id="PF16804"/>
    </source>
</evidence>
<dbReference type="Gene3D" id="1.25.40.750">
    <property type="entry name" value="Domain of unknown function DUF5071"/>
    <property type="match status" value="1"/>
</dbReference>
<organism evidence="2 3">
    <name type="scientific">Kingella oralis ATCC 51147</name>
    <dbReference type="NCBI Taxonomy" id="629741"/>
    <lineage>
        <taxon>Bacteria</taxon>
        <taxon>Pseudomonadati</taxon>
        <taxon>Pseudomonadota</taxon>
        <taxon>Betaproteobacteria</taxon>
        <taxon>Neisseriales</taxon>
        <taxon>Neisseriaceae</taxon>
        <taxon>Kingella</taxon>
    </lineage>
</organism>
<dbReference type="GeneID" id="84905715"/>
<evidence type="ECO:0000313" key="2">
    <source>
        <dbReference type="EMBL" id="EEP68149.1"/>
    </source>
</evidence>
<dbReference type="EMBL" id="ACJW02000003">
    <property type="protein sequence ID" value="EEP68149.1"/>
    <property type="molecule type" value="Genomic_DNA"/>
</dbReference>
<feature type="domain" description="DUF5071" evidence="1">
    <location>
        <begin position="6"/>
        <end position="108"/>
    </location>
</feature>
<dbReference type="CDD" id="cd11743">
    <property type="entry name" value="Cthe_2751_like"/>
    <property type="match status" value="1"/>
</dbReference>
<comment type="caution">
    <text evidence="2">The sequence shown here is derived from an EMBL/GenBank/DDBJ whole genome shotgun (WGS) entry which is preliminary data.</text>
</comment>
<sequence length="141" mass="15077">MEIKPPRDKFDLDAVAALAGVDGATLRPLLPDLLAWLQDANWLIAAPLADVLRPHQQAFDAELAAVLRGEDAVWKVSLLAGLLDYRAGAETVRAAERIAACPTAAERAEGQMKRRGIFWCGGGSLKRGFSLATSLCYAGGF</sequence>
<gene>
    <name evidence="2" type="ORF">GCWU000324_02401</name>
</gene>
<evidence type="ECO:0000313" key="3">
    <source>
        <dbReference type="Proteomes" id="UP000003009"/>
    </source>
</evidence>
<dbReference type="InterPro" id="IPR038692">
    <property type="entry name" value="Cthe_2751_sf"/>
</dbReference>
<dbReference type="OrthoDB" id="1846249at2"/>
<accession>C4GK27</accession>